<proteinExistence type="predicted"/>
<reference evidence="1" key="1">
    <citation type="submission" date="2021-09" db="EMBL/GenBank/DDBJ databases">
        <title>Fulvivirga sp. isolated from coastal sediment.</title>
        <authorList>
            <person name="Yu H."/>
        </authorList>
    </citation>
    <scope>NUCLEOTIDE SEQUENCE</scope>
    <source>
        <strain evidence="1">1062</strain>
    </source>
</reference>
<accession>A0A9X1L334</accession>
<protein>
    <submittedName>
        <fullName evidence="1">Uncharacterized protein</fullName>
    </submittedName>
</protein>
<evidence type="ECO:0000313" key="1">
    <source>
        <dbReference type="EMBL" id="MCA6078826.1"/>
    </source>
</evidence>
<keyword evidence="2" id="KW-1185">Reference proteome</keyword>
<dbReference type="AlphaFoldDB" id="A0A9X1L334"/>
<sequence length="52" mass="5776">MDLQAKFVLYLRHTRLPAVTFFDTQSLVEGYSEGGDEDGGRQADVITLGVMQ</sequence>
<evidence type="ECO:0000313" key="2">
    <source>
        <dbReference type="Proteomes" id="UP001139409"/>
    </source>
</evidence>
<organism evidence="1 2">
    <name type="scientific">Fulvivirga sedimenti</name>
    <dbReference type="NCBI Taxonomy" id="2879465"/>
    <lineage>
        <taxon>Bacteria</taxon>
        <taxon>Pseudomonadati</taxon>
        <taxon>Bacteroidota</taxon>
        <taxon>Cytophagia</taxon>
        <taxon>Cytophagales</taxon>
        <taxon>Fulvivirgaceae</taxon>
        <taxon>Fulvivirga</taxon>
    </lineage>
</organism>
<dbReference type="EMBL" id="JAIXNE010000007">
    <property type="protein sequence ID" value="MCA6078826.1"/>
    <property type="molecule type" value="Genomic_DNA"/>
</dbReference>
<gene>
    <name evidence="1" type="ORF">LDX50_28385</name>
</gene>
<name>A0A9X1L334_9BACT</name>
<dbReference type="RefSeq" id="WP_225699687.1">
    <property type="nucleotide sequence ID" value="NZ_JAIXNE010000007.1"/>
</dbReference>
<comment type="caution">
    <text evidence="1">The sequence shown here is derived from an EMBL/GenBank/DDBJ whole genome shotgun (WGS) entry which is preliminary data.</text>
</comment>
<dbReference type="Proteomes" id="UP001139409">
    <property type="component" value="Unassembled WGS sequence"/>
</dbReference>